<gene>
    <name evidence="2" type="ORF">LCGC14_1693940</name>
</gene>
<feature type="transmembrane region" description="Helical" evidence="1">
    <location>
        <begin position="12"/>
        <end position="33"/>
    </location>
</feature>
<protein>
    <submittedName>
        <fullName evidence="2">Uncharacterized protein</fullName>
    </submittedName>
</protein>
<keyword evidence="1" id="KW-0472">Membrane</keyword>
<sequence length="78" mass="8795">MAKEQAEAKLKLIHLLVIIIIAGGGLFVSFGAMKNQTQVNTEAVKDKVPNAVFENHQIEQRRSDDKIHKKLDMIIEKL</sequence>
<organism evidence="2">
    <name type="scientific">marine sediment metagenome</name>
    <dbReference type="NCBI Taxonomy" id="412755"/>
    <lineage>
        <taxon>unclassified sequences</taxon>
        <taxon>metagenomes</taxon>
        <taxon>ecological metagenomes</taxon>
    </lineage>
</organism>
<dbReference type="EMBL" id="LAZR01014857">
    <property type="protein sequence ID" value="KKM15649.1"/>
    <property type="molecule type" value="Genomic_DNA"/>
</dbReference>
<comment type="caution">
    <text evidence="2">The sequence shown here is derived from an EMBL/GenBank/DDBJ whole genome shotgun (WGS) entry which is preliminary data.</text>
</comment>
<accession>A0A0F9I7I7</accession>
<name>A0A0F9I7I7_9ZZZZ</name>
<evidence type="ECO:0000256" key="1">
    <source>
        <dbReference type="SAM" id="Phobius"/>
    </source>
</evidence>
<dbReference type="AlphaFoldDB" id="A0A0F9I7I7"/>
<proteinExistence type="predicted"/>
<keyword evidence="1" id="KW-1133">Transmembrane helix</keyword>
<reference evidence="2" key="1">
    <citation type="journal article" date="2015" name="Nature">
        <title>Complex archaea that bridge the gap between prokaryotes and eukaryotes.</title>
        <authorList>
            <person name="Spang A."/>
            <person name="Saw J.H."/>
            <person name="Jorgensen S.L."/>
            <person name="Zaremba-Niedzwiedzka K."/>
            <person name="Martijn J."/>
            <person name="Lind A.E."/>
            <person name="van Eijk R."/>
            <person name="Schleper C."/>
            <person name="Guy L."/>
            <person name="Ettema T.J."/>
        </authorList>
    </citation>
    <scope>NUCLEOTIDE SEQUENCE</scope>
</reference>
<keyword evidence="1" id="KW-0812">Transmembrane</keyword>
<evidence type="ECO:0000313" key="2">
    <source>
        <dbReference type="EMBL" id="KKM15649.1"/>
    </source>
</evidence>